<dbReference type="InterPro" id="IPR000415">
    <property type="entry name" value="Nitroreductase-like"/>
</dbReference>
<dbReference type="Proteomes" id="UP000292564">
    <property type="component" value="Unassembled WGS sequence"/>
</dbReference>
<dbReference type="GO" id="GO:0016491">
    <property type="term" value="F:oxidoreductase activity"/>
    <property type="evidence" value="ECO:0007669"/>
    <property type="project" value="InterPro"/>
</dbReference>
<keyword evidence="3" id="KW-1185">Reference proteome</keyword>
<organism evidence="2 3">
    <name type="scientific">Krasilnikovia cinnamomea</name>
    <dbReference type="NCBI Taxonomy" id="349313"/>
    <lineage>
        <taxon>Bacteria</taxon>
        <taxon>Bacillati</taxon>
        <taxon>Actinomycetota</taxon>
        <taxon>Actinomycetes</taxon>
        <taxon>Micromonosporales</taxon>
        <taxon>Micromonosporaceae</taxon>
        <taxon>Krasilnikovia</taxon>
    </lineage>
</organism>
<protein>
    <recommendedName>
        <fullName evidence="4">Nitroreductase family protein</fullName>
    </recommendedName>
</protein>
<dbReference type="PANTHER" id="PTHR23026:SF123">
    <property type="entry name" value="NAD(P)H NITROREDUCTASE RV3131-RELATED"/>
    <property type="match status" value="1"/>
</dbReference>
<dbReference type="InterPro" id="IPR050627">
    <property type="entry name" value="Nitroreductase/BluB"/>
</dbReference>
<evidence type="ECO:0000313" key="3">
    <source>
        <dbReference type="Proteomes" id="UP000292564"/>
    </source>
</evidence>
<proteinExistence type="predicted"/>
<dbReference type="AlphaFoldDB" id="A0A4Q7ZQW8"/>
<feature type="region of interest" description="Disordered" evidence="1">
    <location>
        <begin position="1"/>
        <end position="38"/>
    </location>
</feature>
<dbReference type="Gene3D" id="3.40.109.10">
    <property type="entry name" value="NADH Oxidase"/>
    <property type="match status" value="1"/>
</dbReference>
<gene>
    <name evidence="2" type="ORF">EV385_5461</name>
</gene>
<accession>A0A4Q7ZQW8</accession>
<reference evidence="2 3" key="1">
    <citation type="submission" date="2019-02" db="EMBL/GenBank/DDBJ databases">
        <title>Sequencing the genomes of 1000 actinobacteria strains.</title>
        <authorList>
            <person name="Klenk H.-P."/>
        </authorList>
    </citation>
    <scope>NUCLEOTIDE SEQUENCE [LARGE SCALE GENOMIC DNA]</scope>
    <source>
        <strain evidence="2 3">DSM 45162</strain>
    </source>
</reference>
<dbReference type="NCBIfam" id="NF047509">
    <property type="entry name" value="Rv3131_FMN_oxido"/>
    <property type="match status" value="1"/>
</dbReference>
<comment type="caution">
    <text evidence="2">The sequence shown here is derived from an EMBL/GenBank/DDBJ whole genome shotgun (WGS) entry which is preliminary data.</text>
</comment>
<name>A0A4Q7ZQW8_9ACTN</name>
<dbReference type="SUPFAM" id="SSF55469">
    <property type="entry name" value="FMN-dependent nitroreductase-like"/>
    <property type="match status" value="1"/>
</dbReference>
<evidence type="ECO:0000313" key="2">
    <source>
        <dbReference type="EMBL" id="RZU53532.1"/>
    </source>
</evidence>
<evidence type="ECO:0008006" key="4">
    <source>
        <dbReference type="Google" id="ProtNLM"/>
    </source>
</evidence>
<dbReference type="EMBL" id="SHKY01000001">
    <property type="protein sequence ID" value="RZU53532.1"/>
    <property type="molecule type" value="Genomic_DNA"/>
</dbReference>
<evidence type="ECO:0000256" key="1">
    <source>
        <dbReference type="SAM" id="MobiDB-lite"/>
    </source>
</evidence>
<sequence>MTFSGTRRARRVPLARQHTTRNPGKGGTAVTGSGGYRPWQRSARRTTIGFMREPSGGADVERLASYVATATAAPSLHNSQPWRFRIRDGGVDVIADWARQLAVIDPSGRELLISVGAALFTLRLAIRHDGRRPSLTFPQDPDDPRLVARVTPERAEAVTGVVRALFDAVPERHTNRWPFAPSVVAAPDLEELACAAHREGASLTVAGAVARAAILGLTRTAEQRLRGDHGYRAELTQWTLPSPGRRDGVPTAAMGPWDALETTPVRDFGLALPQLTRPAERFEPFPTIVTLSTAGDTPADWLAAGQALQRVLLTATVLHLATTPFSQPVEIPAIRELLTTQGRHAQILIRLGIGPPTYATPRRPLCEVLMMEPVAAVGTPR</sequence>
<dbReference type="PANTHER" id="PTHR23026">
    <property type="entry name" value="NADPH NITROREDUCTASE"/>
    <property type="match status" value="1"/>
</dbReference>
<feature type="compositionally biased region" description="Gly residues" evidence="1">
    <location>
        <begin position="24"/>
        <end position="35"/>
    </location>
</feature>